<keyword evidence="1" id="KW-1185">Reference proteome</keyword>
<evidence type="ECO:0000313" key="1">
    <source>
        <dbReference type="Proteomes" id="UP000887565"/>
    </source>
</evidence>
<reference evidence="2" key="1">
    <citation type="submission" date="2022-11" db="UniProtKB">
        <authorList>
            <consortium name="WormBaseParasite"/>
        </authorList>
    </citation>
    <scope>IDENTIFICATION</scope>
</reference>
<dbReference type="WBParaSite" id="nRc.2.0.1.t17156-RA">
    <property type="protein sequence ID" value="nRc.2.0.1.t17156-RA"/>
    <property type="gene ID" value="nRc.2.0.1.g17156"/>
</dbReference>
<accession>A0A915ITK8</accession>
<protein>
    <submittedName>
        <fullName evidence="2">Uncharacterized protein</fullName>
    </submittedName>
</protein>
<organism evidence="1 2">
    <name type="scientific">Romanomermis culicivorax</name>
    <name type="common">Nematode worm</name>
    <dbReference type="NCBI Taxonomy" id="13658"/>
    <lineage>
        <taxon>Eukaryota</taxon>
        <taxon>Metazoa</taxon>
        <taxon>Ecdysozoa</taxon>
        <taxon>Nematoda</taxon>
        <taxon>Enoplea</taxon>
        <taxon>Dorylaimia</taxon>
        <taxon>Mermithida</taxon>
        <taxon>Mermithoidea</taxon>
        <taxon>Mermithidae</taxon>
        <taxon>Romanomermis</taxon>
    </lineage>
</organism>
<evidence type="ECO:0000313" key="2">
    <source>
        <dbReference type="WBParaSite" id="nRc.2.0.1.t17156-RA"/>
    </source>
</evidence>
<dbReference type="AlphaFoldDB" id="A0A915ITK8"/>
<name>A0A915ITK8_ROMCU</name>
<dbReference type="Proteomes" id="UP000887565">
    <property type="component" value="Unplaced"/>
</dbReference>
<sequence length="48" mass="5430">MFAVFFGEFLKNLHFFDEGGSSVGIRKNLVDDRKFNDRSNDCIMGVVG</sequence>
<proteinExistence type="predicted"/>